<dbReference type="AlphaFoldDB" id="A0A2Z6MFL6"/>
<evidence type="ECO:0000313" key="1">
    <source>
        <dbReference type="EMBL" id="GAU22060.1"/>
    </source>
</evidence>
<protein>
    <submittedName>
        <fullName evidence="1">Uncharacterized protein</fullName>
    </submittedName>
</protein>
<organism evidence="1 2">
    <name type="scientific">Trifolium subterraneum</name>
    <name type="common">Subterranean clover</name>
    <dbReference type="NCBI Taxonomy" id="3900"/>
    <lineage>
        <taxon>Eukaryota</taxon>
        <taxon>Viridiplantae</taxon>
        <taxon>Streptophyta</taxon>
        <taxon>Embryophyta</taxon>
        <taxon>Tracheophyta</taxon>
        <taxon>Spermatophyta</taxon>
        <taxon>Magnoliopsida</taxon>
        <taxon>eudicotyledons</taxon>
        <taxon>Gunneridae</taxon>
        <taxon>Pentapetalae</taxon>
        <taxon>rosids</taxon>
        <taxon>fabids</taxon>
        <taxon>Fabales</taxon>
        <taxon>Fabaceae</taxon>
        <taxon>Papilionoideae</taxon>
        <taxon>50 kb inversion clade</taxon>
        <taxon>NPAAA clade</taxon>
        <taxon>Hologalegina</taxon>
        <taxon>IRL clade</taxon>
        <taxon>Trifolieae</taxon>
        <taxon>Trifolium</taxon>
    </lineage>
</organism>
<gene>
    <name evidence="1" type="ORF">TSUD_309640</name>
</gene>
<reference evidence="2" key="1">
    <citation type="journal article" date="2017" name="Front. Plant Sci.">
        <title>Climate Clever Clovers: New Paradigm to Reduce the Environmental Footprint of Ruminants by Breeding Low Methanogenic Forages Utilizing Haplotype Variation.</title>
        <authorList>
            <person name="Kaur P."/>
            <person name="Appels R."/>
            <person name="Bayer P.E."/>
            <person name="Keeble-Gagnere G."/>
            <person name="Wang J."/>
            <person name="Hirakawa H."/>
            <person name="Shirasawa K."/>
            <person name="Vercoe P."/>
            <person name="Stefanova K."/>
            <person name="Durmic Z."/>
            <person name="Nichols P."/>
            <person name="Revell C."/>
            <person name="Isobe S.N."/>
            <person name="Edwards D."/>
            <person name="Erskine W."/>
        </authorList>
    </citation>
    <scope>NUCLEOTIDE SEQUENCE [LARGE SCALE GENOMIC DNA]</scope>
    <source>
        <strain evidence="2">cv. Daliak</strain>
    </source>
</reference>
<keyword evidence="2" id="KW-1185">Reference proteome</keyword>
<sequence length="89" mass="10375">MELRKEMDEKYKQSIEELKADWKIIAKVQSEILEKQLQSFREITTLKEEVAVKEEITLLKEEALNDESVKEAAVKKEEVVKEKANLAIV</sequence>
<evidence type="ECO:0000313" key="2">
    <source>
        <dbReference type="Proteomes" id="UP000242715"/>
    </source>
</evidence>
<dbReference type="EMBL" id="DF973241">
    <property type="protein sequence ID" value="GAU22060.1"/>
    <property type="molecule type" value="Genomic_DNA"/>
</dbReference>
<name>A0A2Z6MFL6_TRISU</name>
<dbReference type="Proteomes" id="UP000242715">
    <property type="component" value="Unassembled WGS sequence"/>
</dbReference>
<accession>A0A2Z6MFL6</accession>
<proteinExistence type="predicted"/>